<organism evidence="10 13">
    <name type="scientific">Roseburia inulinivorans</name>
    <dbReference type="NCBI Taxonomy" id="360807"/>
    <lineage>
        <taxon>Bacteria</taxon>
        <taxon>Bacillati</taxon>
        <taxon>Bacillota</taxon>
        <taxon>Clostridia</taxon>
        <taxon>Lachnospirales</taxon>
        <taxon>Lachnospiraceae</taxon>
        <taxon>Roseburia</taxon>
    </lineage>
</organism>
<dbReference type="OrthoDB" id="9806522at2"/>
<dbReference type="GO" id="GO:0008324">
    <property type="term" value="F:monoatomic cation transmembrane transporter activity"/>
    <property type="evidence" value="ECO:0007669"/>
    <property type="project" value="InterPro"/>
</dbReference>
<dbReference type="SUPFAM" id="SSF160240">
    <property type="entry name" value="Cation efflux protein cytoplasmic domain-like"/>
    <property type="match status" value="1"/>
</dbReference>
<feature type="transmembrane region" description="Helical" evidence="7">
    <location>
        <begin position="21"/>
        <end position="41"/>
    </location>
</feature>
<feature type="transmembrane region" description="Helical" evidence="7">
    <location>
        <begin position="95"/>
        <end position="113"/>
    </location>
</feature>
<dbReference type="Gene3D" id="3.30.70.1350">
    <property type="entry name" value="Cation efflux protein, cytoplasmic domain"/>
    <property type="match status" value="1"/>
</dbReference>
<dbReference type="InterPro" id="IPR036837">
    <property type="entry name" value="Cation_efflux_CTD_sf"/>
</dbReference>
<evidence type="ECO:0000256" key="3">
    <source>
        <dbReference type="ARBA" id="ARBA00022448"/>
    </source>
</evidence>
<name>A0A0M6WS38_9FIRM</name>
<dbReference type="EMBL" id="CVRS01000076">
    <property type="protein sequence ID" value="CRL39254.1"/>
    <property type="molecule type" value="Genomic_DNA"/>
</dbReference>
<dbReference type="Proteomes" id="UP000283492">
    <property type="component" value="Unassembled WGS sequence"/>
</dbReference>
<dbReference type="PANTHER" id="PTHR43840:SF15">
    <property type="entry name" value="MITOCHONDRIAL METAL TRANSPORTER 1-RELATED"/>
    <property type="match status" value="1"/>
</dbReference>
<dbReference type="NCBIfam" id="TIGR01297">
    <property type="entry name" value="CDF"/>
    <property type="match status" value="1"/>
</dbReference>
<dbReference type="Gene3D" id="1.20.1510.10">
    <property type="entry name" value="Cation efflux protein transmembrane domain"/>
    <property type="match status" value="1"/>
</dbReference>
<comment type="similarity">
    <text evidence="2">Belongs to the cation diffusion facilitator (CDF) transporter (TC 2.A.4) family.</text>
</comment>
<protein>
    <submittedName>
        <fullName evidence="10">Cation efflux system protein</fullName>
    </submittedName>
    <submittedName>
        <fullName evidence="12">Cation transporter</fullName>
    </submittedName>
    <submittedName>
        <fullName evidence="11">Ferrous-iron efflux pump FieF</fullName>
    </submittedName>
</protein>
<comment type="subcellular location">
    <subcellularLocation>
        <location evidence="1">Membrane</location>
        <topology evidence="1">Multi-pass membrane protein</topology>
    </subcellularLocation>
</comment>
<dbReference type="InterPro" id="IPR002524">
    <property type="entry name" value="Cation_efflux"/>
</dbReference>
<evidence type="ECO:0000313" key="11">
    <source>
        <dbReference type="EMBL" id="CUM96802.1"/>
    </source>
</evidence>
<feature type="domain" description="Cation efflux protein transmembrane" evidence="8">
    <location>
        <begin position="30"/>
        <end position="221"/>
    </location>
</feature>
<dbReference type="SUPFAM" id="SSF161111">
    <property type="entry name" value="Cation efflux protein transmembrane domain-like"/>
    <property type="match status" value="1"/>
</dbReference>
<dbReference type="PANTHER" id="PTHR43840">
    <property type="entry name" value="MITOCHONDRIAL METAL TRANSPORTER 1-RELATED"/>
    <property type="match status" value="1"/>
</dbReference>
<gene>
    <name evidence="11" type="primary">fieF</name>
    <name evidence="12" type="ORF">DW914_04610</name>
    <name evidence="11" type="ORF">ERS852444_01288</name>
    <name evidence="10" type="ORF">RIL183_24461</name>
</gene>
<reference evidence="10" key="2">
    <citation type="submission" date="2015-05" db="EMBL/GenBank/DDBJ databases">
        <authorList>
            <person name="Wang D.B."/>
            <person name="Wang M."/>
        </authorList>
    </citation>
    <scope>NUCLEOTIDE SEQUENCE [LARGE SCALE GENOMIC DNA]</scope>
    <source>
        <strain evidence="10">L1-83</strain>
    </source>
</reference>
<evidence type="ECO:0000259" key="8">
    <source>
        <dbReference type="Pfam" id="PF01545"/>
    </source>
</evidence>
<evidence type="ECO:0000256" key="5">
    <source>
        <dbReference type="ARBA" id="ARBA00022989"/>
    </source>
</evidence>
<evidence type="ECO:0000256" key="1">
    <source>
        <dbReference type="ARBA" id="ARBA00004141"/>
    </source>
</evidence>
<evidence type="ECO:0000259" key="9">
    <source>
        <dbReference type="Pfam" id="PF16916"/>
    </source>
</evidence>
<dbReference type="InterPro" id="IPR027470">
    <property type="entry name" value="Cation_efflux_CTD"/>
</dbReference>
<keyword evidence="5 7" id="KW-1133">Transmembrane helix</keyword>
<dbReference type="STRING" id="360807.ERS852392_03369"/>
<evidence type="ECO:0000313" key="12">
    <source>
        <dbReference type="EMBL" id="RHA90491.1"/>
    </source>
</evidence>
<keyword evidence="4 7" id="KW-0812">Transmembrane</keyword>
<accession>A0A0M6WS38</accession>
<dbReference type="InterPro" id="IPR050291">
    <property type="entry name" value="CDF_Transporter"/>
</dbReference>
<dbReference type="RefSeq" id="WP_021923132.1">
    <property type="nucleotide sequence ID" value="NZ_CABJFX010000005.1"/>
</dbReference>
<dbReference type="Pfam" id="PF01545">
    <property type="entry name" value="Cation_efflux"/>
    <property type="match status" value="1"/>
</dbReference>
<reference evidence="13" key="1">
    <citation type="submission" date="2015-05" db="EMBL/GenBank/DDBJ databases">
        <authorList>
            <consortium name="Pathogen Informatics"/>
        </authorList>
    </citation>
    <scope>NUCLEOTIDE SEQUENCE [LARGE SCALE GENOMIC DNA]</scope>
    <source>
        <strain evidence="11 14">2789STDY5608887</strain>
        <strain evidence="13">L1-83</strain>
    </source>
</reference>
<dbReference type="Proteomes" id="UP000049828">
    <property type="component" value="Unassembled WGS sequence"/>
</dbReference>
<evidence type="ECO:0000256" key="4">
    <source>
        <dbReference type="ARBA" id="ARBA00022692"/>
    </source>
</evidence>
<dbReference type="Pfam" id="PF16916">
    <property type="entry name" value="ZT_dimer"/>
    <property type="match status" value="1"/>
</dbReference>
<evidence type="ECO:0000313" key="10">
    <source>
        <dbReference type="EMBL" id="CRL39254.1"/>
    </source>
</evidence>
<feature type="transmembrane region" description="Helical" evidence="7">
    <location>
        <begin position="128"/>
        <end position="148"/>
    </location>
</feature>
<evidence type="ECO:0000313" key="14">
    <source>
        <dbReference type="Proteomes" id="UP000095453"/>
    </source>
</evidence>
<dbReference type="InterPro" id="IPR058533">
    <property type="entry name" value="Cation_efflux_TM"/>
</dbReference>
<keyword evidence="13" id="KW-1185">Reference proteome</keyword>
<dbReference type="EMBL" id="QSFX01000005">
    <property type="protein sequence ID" value="RHA90491.1"/>
    <property type="molecule type" value="Genomic_DNA"/>
</dbReference>
<evidence type="ECO:0000256" key="7">
    <source>
        <dbReference type="SAM" id="Phobius"/>
    </source>
</evidence>
<proteinExistence type="inferred from homology"/>
<reference evidence="12 15" key="3">
    <citation type="submission" date="2018-08" db="EMBL/GenBank/DDBJ databases">
        <title>A genome reference for cultivated species of the human gut microbiota.</title>
        <authorList>
            <person name="Zou Y."/>
            <person name="Xue W."/>
            <person name="Luo G."/>
        </authorList>
    </citation>
    <scope>NUCLEOTIDE SEQUENCE [LARGE SCALE GENOMIC DNA]</scope>
    <source>
        <strain evidence="12 15">AM42-1AC</strain>
    </source>
</reference>
<keyword evidence="3" id="KW-0813">Transport</keyword>
<dbReference type="Proteomes" id="UP000095453">
    <property type="component" value="Unassembled WGS sequence"/>
</dbReference>
<dbReference type="InterPro" id="IPR027469">
    <property type="entry name" value="Cation_efflux_TMD_sf"/>
</dbReference>
<dbReference type="FunFam" id="1.20.1510.10:FF:000006">
    <property type="entry name" value="Divalent cation efflux transporter"/>
    <property type="match status" value="1"/>
</dbReference>
<sequence length="387" mass="42183">MVTLLAKIFIKDSEDKIKQREAYGMLCGVIGILFNVLLFIGKFLAGTLSNSIAITADAFNNLSDAGSSIVTLLGFKLAGAKPDTEHPFGHGRIEYVSGLVVAAAILLMGYELVRDSIGKIMHPEETEFTLLVAVILIASILVKLYMAYYNRAIGKKLDSAAMKAVATDSLSDTAATTVVLLASIFTHFTGIKIDGYCGLVVGLLVGYAGFDAARETLNPLLGQPPAHEFVEKIDEIVMSHSEVCGMHDLIVHDYGPGRQMISLHAEVPAEGNIMELHDVIDNIENELRETLGCEATIHMDPVVTSDEHVSETKAAMVSLIKAIDEDLSIHDFRMVSGGTHTNLIFDILAPFGFRLTDEELLTEVLQSVHEHFGDNYYVVTKIDHSYI</sequence>
<dbReference type="GO" id="GO:0016020">
    <property type="term" value="C:membrane"/>
    <property type="evidence" value="ECO:0007669"/>
    <property type="project" value="UniProtKB-SubCell"/>
</dbReference>
<feature type="domain" description="Cation efflux protein cytoplasmic" evidence="9">
    <location>
        <begin position="225"/>
        <end position="301"/>
    </location>
</feature>
<evidence type="ECO:0000256" key="2">
    <source>
        <dbReference type="ARBA" id="ARBA00008114"/>
    </source>
</evidence>
<keyword evidence="6 7" id="KW-0472">Membrane</keyword>
<evidence type="ECO:0000313" key="13">
    <source>
        <dbReference type="Proteomes" id="UP000049828"/>
    </source>
</evidence>
<evidence type="ECO:0000313" key="15">
    <source>
        <dbReference type="Proteomes" id="UP000283492"/>
    </source>
</evidence>
<dbReference type="EMBL" id="CYXX01000008">
    <property type="protein sequence ID" value="CUM96802.1"/>
    <property type="molecule type" value="Genomic_DNA"/>
</dbReference>
<evidence type="ECO:0000256" key="6">
    <source>
        <dbReference type="ARBA" id="ARBA00023136"/>
    </source>
</evidence>
<dbReference type="AlphaFoldDB" id="A0A0M6WS38"/>